<keyword evidence="2 8" id="KW-0813">Transport</keyword>
<name>A0A7G9KZS6_9SPHN</name>
<dbReference type="PANTHER" id="PTHR30069">
    <property type="entry name" value="TONB-DEPENDENT OUTER MEMBRANE RECEPTOR"/>
    <property type="match status" value="1"/>
</dbReference>
<evidence type="ECO:0000259" key="11">
    <source>
        <dbReference type="Pfam" id="PF07715"/>
    </source>
</evidence>
<evidence type="ECO:0000256" key="3">
    <source>
        <dbReference type="ARBA" id="ARBA00022452"/>
    </source>
</evidence>
<evidence type="ECO:0000256" key="2">
    <source>
        <dbReference type="ARBA" id="ARBA00022448"/>
    </source>
</evidence>
<keyword evidence="12" id="KW-0675">Receptor</keyword>
<dbReference type="InterPro" id="IPR039426">
    <property type="entry name" value="TonB-dep_rcpt-like"/>
</dbReference>
<keyword evidence="3 8" id="KW-1134">Transmembrane beta strand</keyword>
<comment type="subcellular location">
    <subcellularLocation>
        <location evidence="1 8">Cell outer membrane</location>
        <topology evidence="1 8">Multi-pass membrane protein</topology>
    </subcellularLocation>
</comment>
<evidence type="ECO:0000256" key="6">
    <source>
        <dbReference type="ARBA" id="ARBA00023136"/>
    </source>
</evidence>
<organism evidence="12 13">
    <name type="scientific">Sphingomonas sabuli</name>
    <dbReference type="NCBI Taxonomy" id="2764186"/>
    <lineage>
        <taxon>Bacteria</taxon>
        <taxon>Pseudomonadati</taxon>
        <taxon>Pseudomonadota</taxon>
        <taxon>Alphaproteobacteria</taxon>
        <taxon>Sphingomonadales</taxon>
        <taxon>Sphingomonadaceae</taxon>
        <taxon>Sphingomonas</taxon>
    </lineage>
</organism>
<feature type="domain" description="TonB-dependent receptor plug" evidence="11">
    <location>
        <begin position="31"/>
        <end position="133"/>
    </location>
</feature>
<dbReference type="Gene3D" id="2.170.130.10">
    <property type="entry name" value="TonB-dependent receptor, plug domain"/>
    <property type="match status" value="1"/>
</dbReference>
<keyword evidence="4 8" id="KW-0812">Transmembrane</keyword>
<evidence type="ECO:0000256" key="9">
    <source>
        <dbReference type="RuleBase" id="RU003357"/>
    </source>
</evidence>
<keyword evidence="6 8" id="KW-0472">Membrane</keyword>
<gene>
    <name evidence="12" type="ORF">H8M03_07395</name>
</gene>
<evidence type="ECO:0000259" key="10">
    <source>
        <dbReference type="Pfam" id="PF00593"/>
    </source>
</evidence>
<dbReference type="GO" id="GO:0009279">
    <property type="term" value="C:cell outer membrane"/>
    <property type="evidence" value="ECO:0007669"/>
    <property type="project" value="UniProtKB-SubCell"/>
</dbReference>
<dbReference type="KEGG" id="ssau:H8M03_07395"/>
<dbReference type="PROSITE" id="PS52016">
    <property type="entry name" value="TONB_DEPENDENT_REC_3"/>
    <property type="match status" value="1"/>
</dbReference>
<keyword evidence="7 8" id="KW-0998">Cell outer membrane</keyword>
<dbReference type="InterPro" id="IPR036942">
    <property type="entry name" value="Beta-barrel_TonB_sf"/>
</dbReference>
<proteinExistence type="inferred from homology"/>
<dbReference type="PANTHER" id="PTHR30069:SF37">
    <property type="entry name" value="FERRIC VIBRIOBACTIN RECEPTOR VIUA"/>
    <property type="match status" value="1"/>
</dbReference>
<dbReference type="AlphaFoldDB" id="A0A7G9KZS6"/>
<evidence type="ECO:0000313" key="13">
    <source>
        <dbReference type="Proteomes" id="UP000515861"/>
    </source>
</evidence>
<dbReference type="RefSeq" id="WP_187478831.1">
    <property type="nucleotide sequence ID" value="NZ_CP060697.1"/>
</dbReference>
<dbReference type="Proteomes" id="UP000515861">
    <property type="component" value="Chromosome"/>
</dbReference>
<dbReference type="GO" id="GO:0015344">
    <property type="term" value="F:siderophore uptake transmembrane transporter activity"/>
    <property type="evidence" value="ECO:0007669"/>
    <property type="project" value="TreeGrafter"/>
</dbReference>
<comment type="similarity">
    <text evidence="8 9">Belongs to the TonB-dependent receptor family.</text>
</comment>
<protein>
    <submittedName>
        <fullName evidence="12">TonB-dependent receptor</fullName>
    </submittedName>
</protein>
<dbReference type="InterPro" id="IPR037066">
    <property type="entry name" value="Plug_dom_sf"/>
</dbReference>
<dbReference type="InterPro" id="IPR012910">
    <property type="entry name" value="Plug_dom"/>
</dbReference>
<evidence type="ECO:0000256" key="8">
    <source>
        <dbReference type="PROSITE-ProRule" id="PRU01360"/>
    </source>
</evidence>
<evidence type="ECO:0000256" key="1">
    <source>
        <dbReference type="ARBA" id="ARBA00004571"/>
    </source>
</evidence>
<dbReference type="Gene3D" id="2.40.170.20">
    <property type="entry name" value="TonB-dependent receptor, beta-barrel domain"/>
    <property type="match status" value="1"/>
</dbReference>
<reference evidence="12 13" key="1">
    <citation type="submission" date="2020-08" db="EMBL/GenBank/DDBJ databases">
        <title>Sphingomonas sp. sand1-3 16S ribosomal RNA gene Genome sequencing and assembly.</title>
        <authorList>
            <person name="Kang M."/>
        </authorList>
    </citation>
    <scope>NUCLEOTIDE SEQUENCE [LARGE SCALE GENOMIC DNA]</scope>
    <source>
        <strain evidence="13">sand1-3</strain>
    </source>
</reference>
<evidence type="ECO:0000256" key="5">
    <source>
        <dbReference type="ARBA" id="ARBA00023077"/>
    </source>
</evidence>
<accession>A0A7G9KZS6</accession>
<evidence type="ECO:0000256" key="7">
    <source>
        <dbReference type="ARBA" id="ARBA00023237"/>
    </source>
</evidence>
<dbReference type="SUPFAM" id="SSF56935">
    <property type="entry name" value="Porins"/>
    <property type="match status" value="1"/>
</dbReference>
<evidence type="ECO:0000313" key="12">
    <source>
        <dbReference type="EMBL" id="QNM81875.1"/>
    </source>
</evidence>
<dbReference type="GO" id="GO:0044718">
    <property type="term" value="P:siderophore transmembrane transport"/>
    <property type="evidence" value="ECO:0007669"/>
    <property type="project" value="TreeGrafter"/>
</dbReference>
<evidence type="ECO:0000256" key="4">
    <source>
        <dbReference type="ARBA" id="ARBA00022692"/>
    </source>
</evidence>
<sequence>MDVQIEQPAEVVVIGRRLETQADQPVAGAIVLDTKAIDRAASGRLEGVLAQVPGLQSFRRSDSRSANPSAQGLTLRGLGGNASSRTLVLLDGIPVAEPFFGFVPFSAIDPLRIDRISILRGAGGGAFGSAVAGTINLSTRPPDRRDTADATVAIASPAAATISAGAVLRQPGFVLTVDGRGDWGRGFWTTPADQRVPASVRAAFESRSLDVRAIGQVGSGEVQARLRRFDDERTLRFKGADSSMDGTDLSLRYASADDIVTLAAWRQKRDFTTVVISGTSFVPVLDQYATPATSIGALARWRPVQGLAVGGDIKTSKGTAFERALSAQSGMVTADRANGGRVVEASAFAEGEERFGAITLAASGRVTRWTLDRGRSSERDGSGALQFDHRFDERHGTALSGRATASWSTDRWTARVAAYRGERLPTLNELYRGFTVFPVQTLANPALDPERLVGAEIGTEFRPVPDARIAATVFANRLNGAIANVTIGPNLRERRNIDALTSRGIELDGSIRRGPWNVQASASLLRARVRDGALPPGLDPAQVPRFTASATVQHTAGPWTAAATLRHFSPAYEDDLNLHRLPAATTLDAVVRRRIGERFEIAVRAENMFDTRVVTRNQAGSIDLDAPRTVWLSLGFAPPR</sequence>
<dbReference type="Pfam" id="PF07715">
    <property type="entry name" value="Plug"/>
    <property type="match status" value="1"/>
</dbReference>
<feature type="domain" description="TonB-dependent receptor-like beta-barrel" evidence="10">
    <location>
        <begin position="227"/>
        <end position="607"/>
    </location>
</feature>
<dbReference type="Pfam" id="PF00593">
    <property type="entry name" value="TonB_dep_Rec_b-barrel"/>
    <property type="match status" value="1"/>
</dbReference>
<keyword evidence="13" id="KW-1185">Reference proteome</keyword>
<keyword evidence="5 9" id="KW-0798">TonB box</keyword>
<dbReference type="InterPro" id="IPR000531">
    <property type="entry name" value="Beta-barrel_TonB"/>
</dbReference>
<dbReference type="EMBL" id="CP060697">
    <property type="protein sequence ID" value="QNM81875.1"/>
    <property type="molecule type" value="Genomic_DNA"/>
</dbReference>